<evidence type="ECO:0000259" key="3">
    <source>
        <dbReference type="Pfam" id="PF18962"/>
    </source>
</evidence>
<dbReference type="NCBIfam" id="TIGR04183">
    <property type="entry name" value="Por_Secre_tail"/>
    <property type="match status" value="1"/>
</dbReference>
<evidence type="ECO:0000256" key="1">
    <source>
        <dbReference type="ARBA" id="ARBA00022729"/>
    </source>
</evidence>
<dbReference type="Gene3D" id="2.60.40.10">
    <property type="entry name" value="Immunoglobulins"/>
    <property type="match status" value="2"/>
</dbReference>
<feature type="domain" description="Secretion system C-terminal sorting" evidence="3">
    <location>
        <begin position="257"/>
        <end position="324"/>
    </location>
</feature>
<dbReference type="Proteomes" id="UP001501496">
    <property type="component" value="Unassembled WGS sequence"/>
</dbReference>
<gene>
    <name evidence="4" type="ORF">GCM10022291_22200</name>
</gene>
<dbReference type="SUPFAM" id="SSF49265">
    <property type="entry name" value="Fibronectin type III"/>
    <property type="match status" value="2"/>
</dbReference>
<dbReference type="CDD" id="cd00063">
    <property type="entry name" value="FN3"/>
    <property type="match status" value="1"/>
</dbReference>
<accession>A0ABP8CAY2</accession>
<keyword evidence="1 2" id="KW-0732">Signal</keyword>
<dbReference type="InterPro" id="IPR026444">
    <property type="entry name" value="Secre_tail"/>
</dbReference>
<dbReference type="InterPro" id="IPR013783">
    <property type="entry name" value="Ig-like_fold"/>
</dbReference>
<name>A0ABP8CAY2_9FLAO</name>
<evidence type="ECO:0000313" key="4">
    <source>
        <dbReference type="EMBL" id="GAA4236841.1"/>
    </source>
</evidence>
<keyword evidence="5" id="KW-1185">Reference proteome</keyword>
<organism evidence="4 5">
    <name type="scientific">Postechiella marina</name>
    <dbReference type="NCBI Taxonomy" id="943941"/>
    <lineage>
        <taxon>Bacteria</taxon>
        <taxon>Pseudomonadati</taxon>
        <taxon>Bacteroidota</taxon>
        <taxon>Flavobacteriia</taxon>
        <taxon>Flavobacteriales</taxon>
        <taxon>Flavobacteriaceae</taxon>
        <taxon>Postechiella</taxon>
    </lineage>
</organism>
<dbReference type="EMBL" id="BAABCA010000004">
    <property type="protein sequence ID" value="GAA4236841.1"/>
    <property type="molecule type" value="Genomic_DNA"/>
</dbReference>
<proteinExistence type="predicted"/>
<dbReference type="Pfam" id="PF18962">
    <property type="entry name" value="Por_Secre_tail"/>
    <property type="match status" value="1"/>
</dbReference>
<feature type="chain" id="PRO_5047481413" description="Secretion system C-terminal sorting domain-containing protein" evidence="2">
    <location>
        <begin position="34"/>
        <end position="327"/>
    </location>
</feature>
<dbReference type="InterPro" id="IPR003961">
    <property type="entry name" value="FN3_dom"/>
</dbReference>
<evidence type="ECO:0000313" key="5">
    <source>
        <dbReference type="Proteomes" id="UP001501496"/>
    </source>
</evidence>
<reference evidence="5" key="1">
    <citation type="journal article" date="2019" name="Int. J. Syst. Evol. Microbiol.">
        <title>The Global Catalogue of Microorganisms (GCM) 10K type strain sequencing project: providing services to taxonomists for standard genome sequencing and annotation.</title>
        <authorList>
            <consortium name="The Broad Institute Genomics Platform"/>
            <consortium name="The Broad Institute Genome Sequencing Center for Infectious Disease"/>
            <person name="Wu L."/>
            <person name="Ma J."/>
        </authorList>
    </citation>
    <scope>NUCLEOTIDE SEQUENCE [LARGE SCALE GENOMIC DNA]</scope>
    <source>
        <strain evidence="5">JCM 17630</strain>
    </source>
</reference>
<dbReference type="InterPro" id="IPR036116">
    <property type="entry name" value="FN3_sf"/>
</dbReference>
<dbReference type="RefSeq" id="WP_344788304.1">
    <property type="nucleotide sequence ID" value="NZ_BAABCA010000004.1"/>
</dbReference>
<evidence type="ECO:0000256" key="2">
    <source>
        <dbReference type="SAM" id="SignalP"/>
    </source>
</evidence>
<feature type="signal peptide" evidence="2">
    <location>
        <begin position="1"/>
        <end position="33"/>
    </location>
</feature>
<protein>
    <recommendedName>
        <fullName evidence="3">Secretion system C-terminal sorting domain-containing protein</fullName>
    </recommendedName>
</protein>
<sequence>MHHKITQYKSLKLATLKWLSVFSLFLVSSLSFAQDADPITNLTIDNSTSNVFVLNWNTGANTAGFNVYLNDNTNGNNLGYIASIAGDQTSYTFSGLVTNNSGSSSTTMTDGNHYTFTVQSTPDDTPSVDGDYGDNYISESINAPAEPAAPTGLMISQNAPNEFTLTWDADAAATGGFNVAIVGADGSDIWVEWGYSSGTSYTFSGVYGSGASEITIADGNVYEVKLQALPDSDYNAYSAITTSTLSSNRLQDTYFEVYPNPVSDVLKVKGNQAVLNGVNMSVFSVTGQLVKTSNSTSINVSDIKSGMYLVSIENKLNQKIIKRFVKN</sequence>
<comment type="caution">
    <text evidence="4">The sequence shown here is derived from an EMBL/GenBank/DDBJ whole genome shotgun (WGS) entry which is preliminary data.</text>
</comment>